<name>A0ABU5WY09_9BURK</name>
<dbReference type="PIRSF" id="PIRSF001439">
    <property type="entry name" value="CryM"/>
    <property type="match status" value="1"/>
</dbReference>
<sequence>MNGTATRRSGPPASPRYIHVQVNLHDACGRPLRYVKSGETRVNTMISTMADDAKPDADIRPRLATQPSKLLVLGKRTIDELDYDPSMVLEAVERAYLGLGTGESDNPRKLMSQPADKHSVAYSMLGRDGGRRTVGFKTSYKFDPEHNRELQKYYTTLLLFDDETGLPVALMDGSLVGSLRTPAVSALIARAAAPRARTALVVGTGTQGRMAAPFLLTALPDIERVIVHGHYESGIDAVRNTLKRFHPDRDIEVSKDLVASANEADIVLGVAGAGVSEAVRHAALKPGALALLVGYGIHADALHCADYRIATSEAQMQVTGADLVDEAGKLPAVDAELPDILLGRKPARRNDTDIVYAFNSGMIVTDIALGRVLADAALAKRLGREVELW</sequence>
<protein>
    <submittedName>
        <fullName evidence="1">Ornithine cyclodeaminase family protein</fullName>
    </submittedName>
</protein>
<organism evidence="1 2">
    <name type="scientific">Burkholderia anthinoferrum</name>
    <dbReference type="NCBI Taxonomy" id="3090833"/>
    <lineage>
        <taxon>Bacteria</taxon>
        <taxon>Pseudomonadati</taxon>
        <taxon>Pseudomonadota</taxon>
        <taxon>Betaproteobacteria</taxon>
        <taxon>Burkholderiales</taxon>
        <taxon>Burkholderiaceae</taxon>
        <taxon>Burkholderia</taxon>
    </lineage>
</organism>
<dbReference type="InterPro" id="IPR003462">
    <property type="entry name" value="ODC_Mu_crystall"/>
</dbReference>
<dbReference type="EMBL" id="JAWRLE010000092">
    <property type="protein sequence ID" value="MEB2583847.1"/>
    <property type="molecule type" value="Genomic_DNA"/>
</dbReference>
<dbReference type="Proteomes" id="UP001304467">
    <property type="component" value="Unassembled WGS sequence"/>
</dbReference>
<dbReference type="SUPFAM" id="SSF51735">
    <property type="entry name" value="NAD(P)-binding Rossmann-fold domains"/>
    <property type="match status" value="1"/>
</dbReference>
<dbReference type="InterPro" id="IPR036291">
    <property type="entry name" value="NAD(P)-bd_dom_sf"/>
</dbReference>
<dbReference type="Pfam" id="PF02423">
    <property type="entry name" value="OCD_Mu_crystall"/>
    <property type="match status" value="1"/>
</dbReference>
<keyword evidence="2" id="KW-1185">Reference proteome</keyword>
<gene>
    <name evidence="1" type="ORF">SB593_33450</name>
</gene>
<dbReference type="Gene3D" id="3.30.1780.10">
    <property type="entry name" value="ornithine cyclodeaminase, domain 1"/>
    <property type="match status" value="1"/>
</dbReference>
<comment type="caution">
    <text evidence="1">The sequence shown here is derived from an EMBL/GenBank/DDBJ whole genome shotgun (WGS) entry which is preliminary data.</text>
</comment>
<dbReference type="PANTHER" id="PTHR13812:SF19">
    <property type="entry name" value="KETIMINE REDUCTASE MU-CRYSTALLIN"/>
    <property type="match status" value="1"/>
</dbReference>
<accession>A0ABU5WY09</accession>
<proteinExistence type="predicted"/>
<dbReference type="InterPro" id="IPR023401">
    <property type="entry name" value="ODC_N"/>
</dbReference>
<evidence type="ECO:0000313" key="1">
    <source>
        <dbReference type="EMBL" id="MEB2583847.1"/>
    </source>
</evidence>
<dbReference type="Gene3D" id="3.40.50.720">
    <property type="entry name" value="NAD(P)-binding Rossmann-like Domain"/>
    <property type="match status" value="1"/>
</dbReference>
<reference evidence="1 2" key="1">
    <citation type="journal article" date="2023" name="Front. Microbiol.">
        <title>Genomic analyses of Burkholderia respiratory isolates indicates two evolutionarily distinct B. anthina clades.</title>
        <authorList>
            <person name="Pham A."/>
            <person name="Volmer J.G."/>
            <person name="Chambers D.C."/>
            <person name="Smith D.J."/>
            <person name="Reid D.W."/>
            <person name="Burr L."/>
            <person name="Wells T.J."/>
        </authorList>
    </citation>
    <scope>NUCLEOTIDE SEQUENCE [LARGE SCALE GENOMIC DNA]</scope>
    <source>
        <strain evidence="1 2">BCCIQ07A</strain>
    </source>
</reference>
<dbReference type="RefSeq" id="WP_256940246.1">
    <property type="nucleotide sequence ID" value="NZ_JAWRKY010000026.1"/>
</dbReference>
<dbReference type="PANTHER" id="PTHR13812">
    <property type="entry name" value="KETIMINE REDUCTASE MU-CRYSTALLIN"/>
    <property type="match status" value="1"/>
</dbReference>
<evidence type="ECO:0000313" key="2">
    <source>
        <dbReference type="Proteomes" id="UP001304467"/>
    </source>
</evidence>